<evidence type="ECO:0000313" key="2">
    <source>
        <dbReference type="EMBL" id="RKX70301.1"/>
    </source>
</evidence>
<gene>
    <name evidence="2" type="ORF">DRP43_03510</name>
</gene>
<dbReference type="SUPFAM" id="SSF109755">
    <property type="entry name" value="PhoU-like"/>
    <property type="match status" value="1"/>
</dbReference>
<feature type="domain" description="PhoU" evidence="1">
    <location>
        <begin position="23"/>
        <end position="106"/>
    </location>
</feature>
<dbReference type="Pfam" id="PF01895">
    <property type="entry name" value="PhoU"/>
    <property type="match status" value="2"/>
</dbReference>
<dbReference type="Gene3D" id="1.20.58.220">
    <property type="entry name" value="Phosphate transport system protein phou homolog 2, domain 2"/>
    <property type="match status" value="1"/>
</dbReference>
<evidence type="ECO:0000313" key="3">
    <source>
        <dbReference type="Proteomes" id="UP000271125"/>
    </source>
</evidence>
<dbReference type="EMBL" id="QNBD01000141">
    <property type="protein sequence ID" value="RKX70301.1"/>
    <property type="molecule type" value="Genomic_DNA"/>
</dbReference>
<organism evidence="2 3">
    <name type="scientific">candidate division TA06 bacterium</name>
    <dbReference type="NCBI Taxonomy" id="2250710"/>
    <lineage>
        <taxon>Bacteria</taxon>
        <taxon>Bacteria division TA06</taxon>
    </lineage>
</organism>
<evidence type="ECO:0000259" key="1">
    <source>
        <dbReference type="Pfam" id="PF01895"/>
    </source>
</evidence>
<protein>
    <recommendedName>
        <fullName evidence="1">PhoU domain-containing protein</fullName>
    </recommendedName>
</protein>
<dbReference type="InterPro" id="IPR026022">
    <property type="entry name" value="PhoU_dom"/>
</dbReference>
<dbReference type="GO" id="GO:0030643">
    <property type="term" value="P:intracellular phosphate ion homeostasis"/>
    <property type="evidence" value="ECO:0007669"/>
    <property type="project" value="InterPro"/>
</dbReference>
<dbReference type="Proteomes" id="UP000271125">
    <property type="component" value="Unassembled WGS sequence"/>
</dbReference>
<dbReference type="InterPro" id="IPR028366">
    <property type="entry name" value="PhoU"/>
</dbReference>
<dbReference type="GO" id="GO:0045936">
    <property type="term" value="P:negative regulation of phosphate metabolic process"/>
    <property type="evidence" value="ECO:0007669"/>
    <property type="project" value="InterPro"/>
</dbReference>
<name>A0A660SJU5_UNCT6</name>
<accession>A0A660SJU5</accession>
<proteinExistence type="predicted"/>
<dbReference type="AlphaFoldDB" id="A0A660SJU5"/>
<feature type="domain" description="PhoU" evidence="1">
    <location>
        <begin position="123"/>
        <end position="204"/>
    </location>
</feature>
<reference evidence="2 3" key="1">
    <citation type="submission" date="2018-06" db="EMBL/GenBank/DDBJ databases">
        <title>Extensive metabolic versatility and redundancy in microbially diverse, dynamic hydrothermal sediments.</title>
        <authorList>
            <person name="Dombrowski N."/>
            <person name="Teske A."/>
            <person name="Baker B.J."/>
        </authorList>
    </citation>
    <scope>NUCLEOTIDE SEQUENCE [LARGE SCALE GENOMIC DNA]</scope>
    <source>
        <strain evidence="2">B10_G13</strain>
    </source>
</reference>
<sequence>MFEKFFKLWSTGNLLEASFEEVENMIKLARDMVEYSINLVIENAKNREDIYKSDQELNHSEREVRRKVLEHLSINPAQDINPSLILVTIIIDIERIGDYSKNIVELADQSGDSLECEYTNIIRDLKSRIVKNINTTIESFKEGNEEKAMPVLEDHLEIVNICEENMAKLINEEIKISTRLSIIYTLLFRYIKRVSAHIKNVASSIINPYDRIGFKPKE</sequence>
<comment type="caution">
    <text evidence="2">The sequence shown here is derived from an EMBL/GenBank/DDBJ whole genome shotgun (WGS) entry which is preliminary data.</text>
</comment>
<dbReference type="PANTHER" id="PTHR42930">
    <property type="entry name" value="PHOSPHATE-SPECIFIC TRANSPORT SYSTEM ACCESSORY PROTEIN PHOU"/>
    <property type="match status" value="1"/>
</dbReference>
<dbReference type="InterPro" id="IPR038078">
    <property type="entry name" value="PhoU-like_sf"/>
</dbReference>
<dbReference type="PANTHER" id="PTHR42930:SF3">
    <property type="entry name" value="PHOSPHATE-SPECIFIC TRANSPORT SYSTEM ACCESSORY PROTEIN PHOU"/>
    <property type="match status" value="1"/>
</dbReference>